<dbReference type="PIRSF" id="PIRSF016660">
    <property type="entry name" value="YedI"/>
    <property type="match status" value="1"/>
</dbReference>
<evidence type="ECO:0000313" key="2">
    <source>
        <dbReference type="EMBL" id="MBB3875008.1"/>
    </source>
</evidence>
<dbReference type="GO" id="GO:0005886">
    <property type="term" value="C:plasma membrane"/>
    <property type="evidence" value="ECO:0007669"/>
    <property type="project" value="TreeGrafter"/>
</dbReference>
<comment type="caution">
    <text evidence="2">The sequence shown here is derived from an EMBL/GenBank/DDBJ whole genome shotgun (WGS) entry which is preliminary data.</text>
</comment>
<feature type="transmembrane region" description="Helical" evidence="1">
    <location>
        <begin position="76"/>
        <end position="94"/>
    </location>
</feature>
<dbReference type="PANTHER" id="PTHR30503">
    <property type="entry name" value="INNER MEMBRANE PROTEIN YEDI"/>
    <property type="match status" value="1"/>
</dbReference>
<keyword evidence="3" id="KW-1185">Reference proteome</keyword>
<dbReference type="EMBL" id="JACIDB010000002">
    <property type="protein sequence ID" value="MBB3875008.1"/>
    <property type="molecule type" value="Genomic_DNA"/>
</dbReference>
<evidence type="ECO:0000256" key="1">
    <source>
        <dbReference type="SAM" id="Phobius"/>
    </source>
</evidence>
<dbReference type="InterPro" id="IPR008526">
    <property type="entry name" value="YedI"/>
</dbReference>
<keyword evidence="1" id="KW-1133">Transmembrane helix</keyword>
<dbReference type="RefSeq" id="WP_147037225.1">
    <property type="nucleotide sequence ID" value="NZ_JACIDB010000002.1"/>
</dbReference>
<evidence type="ECO:0000313" key="3">
    <source>
        <dbReference type="Proteomes" id="UP000528945"/>
    </source>
</evidence>
<proteinExistence type="predicted"/>
<feature type="transmembrane region" description="Helical" evidence="1">
    <location>
        <begin position="277"/>
        <end position="305"/>
    </location>
</feature>
<dbReference type="Pfam" id="PF05661">
    <property type="entry name" value="DUF808"/>
    <property type="match status" value="1"/>
</dbReference>
<protein>
    <recommendedName>
        <fullName evidence="4">DUF808 domain-containing protein</fullName>
    </recommendedName>
</protein>
<reference evidence="2 3" key="1">
    <citation type="submission" date="2020-08" db="EMBL/GenBank/DDBJ databases">
        <title>Genomic Encyclopedia of Type Strains, Phase IV (KMG-IV): sequencing the most valuable type-strain genomes for metagenomic binning, comparative biology and taxonomic classification.</title>
        <authorList>
            <person name="Goeker M."/>
        </authorList>
    </citation>
    <scope>NUCLEOTIDE SEQUENCE [LARGE SCALE GENOMIC DNA]</scope>
    <source>
        <strain evidence="2 3">DSM 15581</strain>
    </source>
</reference>
<keyword evidence="1" id="KW-0472">Membrane</keyword>
<keyword evidence="1" id="KW-0812">Transmembrane</keyword>
<dbReference type="Proteomes" id="UP000528945">
    <property type="component" value="Unassembled WGS sequence"/>
</dbReference>
<evidence type="ECO:0008006" key="4">
    <source>
        <dbReference type="Google" id="ProtNLM"/>
    </source>
</evidence>
<feature type="transmembrane region" description="Helical" evidence="1">
    <location>
        <begin position="171"/>
        <end position="193"/>
    </location>
</feature>
<sequence>MAGGLVALLDDIAAMAKLAAASLDDVAGAAGKAGAKAAGVVIDDTAVTPTYVVGLSPARELPIIWKIAKGSLRNKLLFLLPAALILSALAPWAITPILMAGGAFLCFEAAEKILGALTGHGHGDEAAAATSPEELEQQQVSSAIRTDLILSGEIMAIALAELADQSLVNQAIALALVAVAITAGVYGLVALIVKMDDIGLHLARRPGSGSQALGRGLVAAMPRVLSALSIIGTAAMVWVGGGIIVHGMEAFGFTAIPHVIHHAAEVAAASSGVLGGVIGWLVGAIGSGIVGIVIGGVIAGVLHLIPRRGH</sequence>
<dbReference type="AlphaFoldDB" id="A0AAW3TMW7"/>
<accession>A0AAW3TMW7</accession>
<gene>
    <name evidence="2" type="ORF">GGR47_001243</name>
</gene>
<feature type="transmembrane region" description="Helical" evidence="1">
    <location>
        <begin position="224"/>
        <end position="245"/>
    </location>
</feature>
<dbReference type="PANTHER" id="PTHR30503:SF3">
    <property type="entry name" value="INNER MEMBRANE PROTEIN YEDI"/>
    <property type="match status" value="1"/>
</dbReference>
<name>A0AAW3TMW7_9SPHN</name>
<organism evidence="2 3">
    <name type="scientific">Sphingomonas aquatilis</name>
    <dbReference type="NCBI Taxonomy" id="93063"/>
    <lineage>
        <taxon>Bacteria</taxon>
        <taxon>Pseudomonadati</taxon>
        <taxon>Pseudomonadota</taxon>
        <taxon>Alphaproteobacteria</taxon>
        <taxon>Sphingomonadales</taxon>
        <taxon>Sphingomonadaceae</taxon>
        <taxon>Sphingomonas</taxon>
    </lineage>
</organism>